<feature type="transmembrane region" description="Helical" evidence="5">
    <location>
        <begin position="280"/>
        <end position="303"/>
    </location>
</feature>
<dbReference type="SUPFAM" id="SSF103473">
    <property type="entry name" value="MFS general substrate transporter"/>
    <property type="match status" value="1"/>
</dbReference>
<feature type="transmembrane region" description="Helical" evidence="5">
    <location>
        <begin position="23"/>
        <end position="47"/>
    </location>
</feature>
<comment type="subcellular location">
    <subcellularLocation>
        <location evidence="1">Cell membrane</location>
        <topology evidence="1">Multi-pass membrane protein</topology>
    </subcellularLocation>
</comment>
<feature type="transmembrane region" description="Helical" evidence="5">
    <location>
        <begin position="181"/>
        <end position="200"/>
    </location>
</feature>
<dbReference type="GO" id="GO:0005886">
    <property type="term" value="C:plasma membrane"/>
    <property type="evidence" value="ECO:0007669"/>
    <property type="project" value="UniProtKB-SubCell"/>
</dbReference>
<keyword evidence="4 5" id="KW-0472">Membrane</keyword>
<feature type="transmembrane region" description="Helical" evidence="5">
    <location>
        <begin position="376"/>
        <end position="405"/>
    </location>
</feature>
<feature type="transmembrane region" description="Helical" evidence="5">
    <location>
        <begin position="212"/>
        <end position="229"/>
    </location>
</feature>
<feature type="transmembrane region" description="Helical" evidence="5">
    <location>
        <begin position="235"/>
        <end position="259"/>
    </location>
</feature>
<evidence type="ECO:0000256" key="2">
    <source>
        <dbReference type="ARBA" id="ARBA00022692"/>
    </source>
</evidence>
<feature type="transmembrane region" description="Helical" evidence="5">
    <location>
        <begin position="323"/>
        <end position="344"/>
    </location>
</feature>
<dbReference type="Pfam" id="PF07690">
    <property type="entry name" value="MFS_1"/>
    <property type="match status" value="1"/>
</dbReference>
<evidence type="ECO:0000313" key="7">
    <source>
        <dbReference type="EMBL" id="GGN99879.1"/>
    </source>
</evidence>
<feature type="domain" description="Major facilitator superfamily (MFS) profile" evidence="6">
    <location>
        <begin position="24"/>
        <end position="492"/>
    </location>
</feature>
<dbReference type="OrthoDB" id="4484751at2"/>
<reference evidence="7" key="2">
    <citation type="submission" date="2020-09" db="EMBL/GenBank/DDBJ databases">
        <authorList>
            <person name="Sun Q."/>
            <person name="Zhou Y."/>
        </authorList>
    </citation>
    <scope>NUCLEOTIDE SEQUENCE</scope>
    <source>
        <strain evidence="7">CGMCC 4.7138</strain>
    </source>
</reference>
<feature type="transmembrane region" description="Helical" evidence="5">
    <location>
        <begin position="417"/>
        <end position="437"/>
    </location>
</feature>
<evidence type="ECO:0000256" key="4">
    <source>
        <dbReference type="ARBA" id="ARBA00023136"/>
    </source>
</evidence>
<feature type="transmembrane region" description="Helical" evidence="5">
    <location>
        <begin position="59"/>
        <end position="78"/>
    </location>
</feature>
<organism evidence="7 8">
    <name type="scientific">Microbispora bryophytorum</name>
    <dbReference type="NCBI Taxonomy" id="1460882"/>
    <lineage>
        <taxon>Bacteria</taxon>
        <taxon>Bacillati</taxon>
        <taxon>Actinomycetota</taxon>
        <taxon>Actinomycetes</taxon>
        <taxon>Streptosporangiales</taxon>
        <taxon>Streptosporangiaceae</taxon>
        <taxon>Microbispora</taxon>
    </lineage>
</organism>
<evidence type="ECO:0000256" key="3">
    <source>
        <dbReference type="ARBA" id="ARBA00022989"/>
    </source>
</evidence>
<evidence type="ECO:0000256" key="1">
    <source>
        <dbReference type="ARBA" id="ARBA00004651"/>
    </source>
</evidence>
<sequence>MHMTRIDAPTPITRRNGRRRGRLLVPVLGLGAMVVSMMQTLTVPILGVIQRDLHTTTAGASWLTTATLLSAAVCTPLLGRYGDQHGVRRTLIGVLGLTLTGSVLGATTDTLPWLIVARALQGASTAIFPLAQSVVRDELPRERLPGAMALLSGTLAVGNAVALVGAGLLTQGAAPDFHHVFWLSAGVSALTLAAVAAVIPRPRVRPGGRTDWPGAIALAAMLTLLLLPLSQGARWGWSSAPTLGCFASAVAAAAVWVMLERGAGEPLVDMRMLVLRPVRLANLAGFLLGFAMFSQFLGISALVQLPAPPDGYGFGATVFEASVAYLMPPALVSLAAAQVAGAMVRMIGAHATLAVGAACGATGFAVLAAAHGSAAAVIAAGILVGVAVSFGFATLPAVLAGAVPAGRTGIANGINSVARSVGSSVASALAATLLAVEPAVEPAAHLATRASALPAEGRFTVCFALGAGAFALVVLVALAGLTNARTLVRPRHETRPPERCKTWH</sequence>
<protein>
    <submittedName>
        <fullName evidence="7">MFS transporter</fullName>
    </submittedName>
</protein>
<comment type="caution">
    <text evidence="7">The sequence shown here is derived from an EMBL/GenBank/DDBJ whole genome shotgun (WGS) entry which is preliminary data.</text>
</comment>
<dbReference type="PROSITE" id="PS50850">
    <property type="entry name" value="MFS"/>
    <property type="match status" value="1"/>
</dbReference>
<proteinExistence type="predicted"/>
<accession>A0A8H9GU41</accession>
<dbReference type="InterPro" id="IPR036259">
    <property type="entry name" value="MFS_trans_sf"/>
</dbReference>
<evidence type="ECO:0000259" key="6">
    <source>
        <dbReference type="PROSITE" id="PS50850"/>
    </source>
</evidence>
<dbReference type="GO" id="GO:0022857">
    <property type="term" value="F:transmembrane transporter activity"/>
    <property type="evidence" value="ECO:0007669"/>
    <property type="project" value="InterPro"/>
</dbReference>
<feature type="transmembrane region" description="Helical" evidence="5">
    <location>
        <begin position="457"/>
        <end position="481"/>
    </location>
</feature>
<gene>
    <name evidence="7" type="ORF">GCM10011574_05940</name>
</gene>
<feature type="transmembrane region" description="Helical" evidence="5">
    <location>
        <begin position="147"/>
        <end position="169"/>
    </location>
</feature>
<evidence type="ECO:0000256" key="5">
    <source>
        <dbReference type="SAM" id="Phobius"/>
    </source>
</evidence>
<dbReference type="PANTHER" id="PTHR42718:SF49">
    <property type="entry name" value="EXPORT PROTEIN"/>
    <property type="match status" value="1"/>
</dbReference>
<keyword evidence="2 5" id="KW-0812">Transmembrane</keyword>
<dbReference type="EMBL" id="BMMN01000001">
    <property type="protein sequence ID" value="GGN99879.1"/>
    <property type="molecule type" value="Genomic_DNA"/>
</dbReference>
<dbReference type="RefSeq" id="WP_142567820.1">
    <property type="nucleotide sequence ID" value="NZ_BMMN01000001.1"/>
</dbReference>
<keyword evidence="8" id="KW-1185">Reference proteome</keyword>
<dbReference type="PANTHER" id="PTHR42718">
    <property type="entry name" value="MAJOR FACILITATOR SUPERFAMILY MULTIDRUG TRANSPORTER MFSC"/>
    <property type="match status" value="1"/>
</dbReference>
<evidence type="ECO:0000313" key="8">
    <source>
        <dbReference type="Proteomes" id="UP000653480"/>
    </source>
</evidence>
<reference evidence="7" key="1">
    <citation type="journal article" date="2014" name="Int. J. Syst. Evol. Microbiol.">
        <title>Complete genome sequence of Corynebacterium casei LMG S-19264T (=DSM 44701T), isolated from a smear-ripened cheese.</title>
        <authorList>
            <consortium name="US DOE Joint Genome Institute (JGI-PGF)"/>
            <person name="Walter F."/>
            <person name="Albersmeier A."/>
            <person name="Kalinowski J."/>
            <person name="Ruckert C."/>
        </authorList>
    </citation>
    <scope>NUCLEOTIDE SEQUENCE</scope>
    <source>
        <strain evidence="7">CGMCC 4.7138</strain>
    </source>
</reference>
<dbReference type="InterPro" id="IPR020846">
    <property type="entry name" value="MFS_dom"/>
</dbReference>
<feature type="transmembrane region" description="Helical" evidence="5">
    <location>
        <begin position="113"/>
        <end position="135"/>
    </location>
</feature>
<name>A0A8H9GU41_9ACTN</name>
<dbReference type="InterPro" id="IPR011701">
    <property type="entry name" value="MFS"/>
</dbReference>
<dbReference type="AlphaFoldDB" id="A0A8H9GU41"/>
<feature type="transmembrane region" description="Helical" evidence="5">
    <location>
        <begin position="351"/>
        <end position="370"/>
    </location>
</feature>
<dbReference type="Gene3D" id="1.20.1250.20">
    <property type="entry name" value="MFS general substrate transporter like domains"/>
    <property type="match status" value="1"/>
</dbReference>
<keyword evidence="3 5" id="KW-1133">Transmembrane helix</keyword>
<feature type="transmembrane region" description="Helical" evidence="5">
    <location>
        <begin position="90"/>
        <end position="107"/>
    </location>
</feature>
<dbReference type="Proteomes" id="UP000653480">
    <property type="component" value="Unassembled WGS sequence"/>
</dbReference>